<dbReference type="EMBL" id="LR725478">
    <property type="protein sequence ID" value="VWO96240.1"/>
    <property type="molecule type" value="Genomic_DNA"/>
</dbReference>
<name>A0A5K1JW09_9APHY</name>
<organism evidence="1">
    <name type="scientific">Ganoderma boninense</name>
    <dbReference type="NCBI Taxonomy" id="34458"/>
    <lineage>
        <taxon>Eukaryota</taxon>
        <taxon>Fungi</taxon>
        <taxon>Dikarya</taxon>
        <taxon>Basidiomycota</taxon>
        <taxon>Agaricomycotina</taxon>
        <taxon>Agaricomycetes</taxon>
        <taxon>Polyporales</taxon>
        <taxon>Polyporaceae</taxon>
        <taxon>Ganoderma</taxon>
    </lineage>
</organism>
<proteinExistence type="predicted"/>
<gene>
    <name evidence="1" type="primary">I1RIT3</name>
</gene>
<accession>A0A5K1JW09</accession>
<sequence length="100" mass="10998">MSVCAISSFLRKRTIRSPALLVGGNSSRRPLPIPPCFPPSSQNALCRRHLPSSRPSISTQIRHQCPSTSIQLIHVTLFDVAVFDSTMDSKELARRELGGI</sequence>
<evidence type="ECO:0000313" key="1">
    <source>
        <dbReference type="EMBL" id="VWO96240.1"/>
    </source>
</evidence>
<reference evidence="1" key="1">
    <citation type="submission" date="2019-10" db="EMBL/GenBank/DDBJ databases">
        <authorList>
            <person name="Nor Muhammad N."/>
        </authorList>
    </citation>
    <scope>NUCLEOTIDE SEQUENCE</scope>
</reference>
<protein>
    <submittedName>
        <fullName evidence="1">Zn(2)-C6 fungal-type domain-containing protein</fullName>
    </submittedName>
</protein>
<dbReference type="AlphaFoldDB" id="A0A5K1JW09"/>